<comment type="caution">
    <text evidence="3">The sequence shown here is derived from an EMBL/GenBank/DDBJ whole genome shotgun (WGS) entry which is preliminary data.</text>
</comment>
<dbReference type="Gene3D" id="3.60.40.10">
    <property type="entry name" value="PPM-type phosphatase domain"/>
    <property type="match status" value="1"/>
</dbReference>
<dbReference type="EMBL" id="JACGWO010000003">
    <property type="protein sequence ID" value="KAK4432240.1"/>
    <property type="molecule type" value="Genomic_DNA"/>
</dbReference>
<sequence>MTKCNVPSYKRELIRKAEPLIEEEPKKPWITLKKNVEKIKYLPTMVDISFKPKYVYVDVGARSYGSSIVSWFKKQYPKQNKTFDIYAIEADKTFHDDYKGKKRVTLLPYAAWVRNETLFFEINEDPSHKEVEKGRGMGRIKLFQSSSTCTSAGDVDEIQGFDFADWFTEAIDFFISLNKADPLRQEKELEGQEMGACCSCHRGTGNFEGLYVEEEEAEGREVEDENVVLRGDAGARIRLQGSSRYVSMFTQQGRKGVNQDAMTVWESFSGERDTFFCCVCDGHGPSGHEVARYVRDLLPTKISLLYRQSSIAGKDGVMRINNSANDNDGSETPENKNPLFLSWKNRLIRSFQEMDEELEADSSIDSYCSGTTTVAVLRKGEHLIIANLGDSRAVLCKRDENNQYVPEQLTVDLKPNLPAEAERIASCQGRVFATNEDPKVYRVWMPDQDCPGLAMARAFGDFCLKDFGLISTPQVTYRKLSDNDEFVVLATDGIWDVLSNDEVVKIVASARKRCMAAKLLTEKAVRAWRYKFPCAKIDDCAVICLYFKRQRPVLTKSESEVTHLSLNYTELSTHSYAASAKTDDGLDTVLNCDVNESKAGEEPDSARNRLRRRRTARKVGSGGE</sequence>
<feature type="domain" description="PPM-type phosphatase" evidence="2">
    <location>
        <begin position="245"/>
        <end position="547"/>
    </location>
</feature>
<reference evidence="3" key="2">
    <citation type="journal article" date="2024" name="Plant">
        <title>Genomic evolution and insights into agronomic trait innovations of Sesamum species.</title>
        <authorList>
            <person name="Miao H."/>
            <person name="Wang L."/>
            <person name="Qu L."/>
            <person name="Liu H."/>
            <person name="Sun Y."/>
            <person name="Le M."/>
            <person name="Wang Q."/>
            <person name="Wei S."/>
            <person name="Zheng Y."/>
            <person name="Lin W."/>
            <person name="Duan Y."/>
            <person name="Cao H."/>
            <person name="Xiong S."/>
            <person name="Wang X."/>
            <person name="Wei L."/>
            <person name="Li C."/>
            <person name="Ma Q."/>
            <person name="Ju M."/>
            <person name="Zhao R."/>
            <person name="Li G."/>
            <person name="Mu C."/>
            <person name="Tian Q."/>
            <person name="Mei H."/>
            <person name="Zhang T."/>
            <person name="Gao T."/>
            <person name="Zhang H."/>
        </authorList>
    </citation>
    <scope>NUCLEOTIDE SEQUENCE</scope>
    <source>
        <strain evidence="3">3651</strain>
    </source>
</reference>
<dbReference type="PANTHER" id="PTHR44843:SF14">
    <property type="entry name" value="METHYLTRANSFERASE TYPE 11 DOMAIN-CONTAINING PROTEIN"/>
    <property type="match status" value="1"/>
</dbReference>
<gene>
    <name evidence="3" type="ORF">Salat_0986100</name>
</gene>
<dbReference type="Pfam" id="PF00481">
    <property type="entry name" value="PP2C"/>
    <property type="match status" value="1"/>
</dbReference>
<dbReference type="SUPFAM" id="SSF81606">
    <property type="entry name" value="PP2C-like"/>
    <property type="match status" value="1"/>
</dbReference>
<evidence type="ECO:0000259" key="2">
    <source>
        <dbReference type="PROSITE" id="PS51746"/>
    </source>
</evidence>
<name>A0AAE1YKV4_9LAMI</name>
<dbReference type="PANTHER" id="PTHR44843">
    <property type="entry name" value="METHYLTRANSFERASE"/>
    <property type="match status" value="1"/>
</dbReference>
<evidence type="ECO:0000313" key="4">
    <source>
        <dbReference type="Proteomes" id="UP001293254"/>
    </source>
</evidence>
<evidence type="ECO:0000256" key="1">
    <source>
        <dbReference type="SAM" id="MobiDB-lite"/>
    </source>
</evidence>
<feature type="region of interest" description="Disordered" evidence="1">
    <location>
        <begin position="597"/>
        <end position="624"/>
    </location>
</feature>
<reference evidence="3" key="1">
    <citation type="submission" date="2020-06" db="EMBL/GenBank/DDBJ databases">
        <authorList>
            <person name="Li T."/>
            <person name="Hu X."/>
            <person name="Zhang T."/>
            <person name="Song X."/>
            <person name="Zhang H."/>
            <person name="Dai N."/>
            <person name="Sheng W."/>
            <person name="Hou X."/>
            <person name="Wei L."/>
        </authorList>
    </citation>
    <scope>NUCLEOTIDE SEQUENCE</scope>
    <source>
        <strain evidence="3">3651</strain>
        <tissue evidence="3">Leaf</tissue>
    </source>
</reference>
<dbReference type="CDD" id="cd00143">
    <property type="entry name" value="PP2Cc"/>
    <property type="match status" value="1"/>
</dbReference>
<dbReference type="InterPro" id="IPR057192">
    <property type="entry name" value="DUF7870"/>
</dbReference>
<dbReference type="Pfam" id="PF25276">
    <property type="entry name" value="DUF7870"/>
    <property type="match status" value="1"/>
</dbReference>
<feature type="compositionally biased region" description="Basic residues" evidence="1">
    <location>
        <begin position="608"/>
        <end position="617"/>
    </location>
</feature>
<dbReference type="Proteomes" id="UP001293254">
    <property type="component" value="Unassembled WGS sequence"/>
</dbReference>
<dbReference type="AlphaFoldDB" id="A0AAE1YKV4"/>
<protein>
    <recommendedName>
        <fullName evidence="2">PPM-type phosphatase domain-containing protein</fullName>
    </recommendedName>
</protein>
<organism evidence="3 4">
    <name type="scientific">Sesamum alatum</name>
    <dbReference type="NCBI Taxonomy" id="300844"/>
    <lineage>
        <taxon>Eukaryota</taxon>
        <taxon>Viridiplantae</taxon>
        <taxon>Streptophyta</taxon>
        <taxon>Embryophyta</taxon>
        <taxon>Tracheophyta</taxon>
        <taxon>Spermatophyta</taxon>
        <taxon>Magnoliopsida</taxon>
        <taxon>eudicotyledons</taxon>
        <taxon>Gunneridae</taxon>
        <taxon>Pentapetalae</taxon>
        <taxon>asterids</taxon>
        <taxon>lamiids</taxon>
        <taxon>Lamiales</taxon>
        <taxon>Pedaliaceae</taxon>
        <taxon>Sesamum</taxon>
    </lineage>
</organism>
<accession>A0AAE1YKV4</accession>
<dbReference type="InterPro" id="IPR001932">
    <property type="entry name" value="PPM-type_phosphatase-like_dom"/>
</dbReference>
<dbReference type="SMART" id="SM00332">
    <property type="entry name" value="PP2Cc"/>
    <property type="match status" value="1"/>
</dbReference>
<dbReference type="PROSITE" id="PS51746">
    <property type="entry name" value="PPM_2"/>
    <property type="match status" value="1"/>
</dbReference>
<dbReference type="InterPro" id="IPR036457">
    <property type="entry name" value="PPM-type-like_dom_sf"/>
</dbReference>
<keyword evidence="4" id="KW-1185">Reference proteome</keyword>
<proteinExistence type="predicted"/>
<feature type="compositionally biased region" description="Basic and acidic residues" evidence="1">
    <location>
        <begin position="597"/>
        <end position="607"/>
    </location>
</feature>
<evidence type="ECO:0000313" key="3">
    <source>
        <dbReference type="EMBL" id="KAK4432240.1"/>
    </source>
</evidence>